<organism evidence="2 3">
    <name type="scientific">Corynebacterium phocae</name>
    <dbReference type="NCBI Taxonomy" id="161895"/>
    <lineage>
        <taxon>Bacteria</taxon>
        <taxon>Bacillati</taxon>
        <taxon>Actinomycetota</taxon>
        <taxon>Actinomycetes</taxon>
        <taxon>Mycobacteriales</taxon>
        <taxon>Corynebacteriaceae</taxon>
        <taxon>Corynebacterium</taxon>
    </lineage>
</organism>
<dbReference type="Proteomes" id="UP000185491">
    <property type="component" value="Chromosome"/>
</dbReference>
<dbReference type="Pfam" id="PF13274">
    <property type="entry name" value="SocA_Panacea"/>
    <property type="match status" value="1"/>
</dbReference>
<evidence type="ECO:0000313" key="2">
    <source>
        <dbReference type="EMBL" id="APT91778.1"/>
    </source>
</evidence>
<dbReference type="RefSeq" id="WP_075732548.1">
    <property type="nucleotide sequence ID" value="NZ_CP009249.1"/>
</dbReference>
<evidence type="ECO:0000259" key="1">
    <source>
        <dbReference type="Pfam" id="PF13274"/>
    </source>
</evidence>
<name>A0A1L7D107_9CORY</name>
<sequence length="188" mass="21362">MATAIDVAQYIYDKKGWIDAWRLAKLTYYSQAWSLGWFGKPMVADEFQAWRDGPVEPNLHAANRHCRSNPTSKFLASAKVSNLSDEGKAIIDAVLDFYGELSKTEIIELTHSEDPWIEARQGLPAEASSRNPLSQSTMRRFYAEQELKGVRGPTRPRLMKAKSADETRQRMLDATDRWADALELLANR</sequence>
<evidence type="ECO:0000313" key="3">
    <source>
        <dbReference type="Proteomes" id="UP000185491"/>
    </source>
</evidence>
<reference evidence="2 3" key="1">
    <citation type="submission" date="2014-08" db="EMBL/GenBank/DDBJ databases">
        <title>Complete genome sequence of Corynebacterium phocae M408/89/1(T)(=DSM 44612(T)), isolated from the common seal (Phoca vitulina).</title>
        <authorList>
            <person name="Ruckert C."/>
            <person name="Albersmeier A."/>
            <person name="Winkler A."/>
            <person name="Kalinowski J."/>
        </authorList>
    </citation>
    <scope>NUCLEOTIDE SEQUENCE [LARGE SCALE GENOMIC DNA]</scope>
    <source>
        <strain evidence="2 3">M408/89/1</strain>
    </source>
</reference>
<protein>
    <submittedName>
        <fullName evidence="2">XRE family transcriptional regulator</fullName>
    </submittedName>
</protein>
<dbReference type="InterPro" id="IPR025272">
    <property type="entry name" value="SocA_Panacea"/>
</dbReference>
<feature type="domain" description="Antitoxin SocA-like Panacea" evidence="1">
    <location>
        <begin position="23"/>
        <end position="116"/>
    </location>
</feature>
<dbReference type="KEGG" id="cpho:CPHO_01315"/>
<dbReference type="STRING" id="161895.CPHO_01315"/>
<dbReference type="EMBL" id="CP009249">
    <property type="protein sequence ID" value="APT91778.1"/>
    <property type="molecule type" value="Genomic_DNA"/>
</dbReference>
<proteinExistence type="predicted"/>
<gene>
    <name evidence="2" type="ORF">CPHO_01315</name>
</gene>
<keyword evidence="3" id="KW-1185">Reference proteome</keyword>
<accession>A0A1L7D107</accession>
<dbReference type="AlphaFoldDB" id="A0A1L7D107"/>
<dbReference type="OrthoDB" id="9799173at2"/>